<evidence type="ECO:0008006" key="6">
    <source>
        <dbReference type="Google" id="ProtNLM"/>
    </source>
</evidence>
<comment type="caution">
    <text evidence="5">The sequence shown here is derived from an EMBL/GenBank/DDBJ whole genome shotgun (WGS) entry which is preliminary data.</text>
</comment>
<comment type="subcellular location">
    <subcellularLocation>
        <location evidence="1">Membrane</location>
    </subcellularLocation>
</comment>
<dbReference type="AlphaFoldDB" id="X1NXW4"/>
<name>X1NXW4_9ZZZZ</name>
<reference evidence="5" key="1">
    <citation type="journal article" date="2014" name="Front. Microbiol.">
        <title>High frequency of phylogenetically diverse reductive dehalogenase-homologous genes in deep subseafloor sedimentary metagenomes.</title>
        <authorList>
            <person name="Kawai M."/>
            <person name="Futagami T."/>
            <person name="Toyoda A."/>
            <person name="Takaki Y."/>
            <person name="Nishi S."/>
            <person name="Hori S."/>
            <person name="Arai W."/>
            <person name="Tsubouchi T."/>
            <person name="Morono Y."/>
            <person name="Uchiyama I."/>
            <person name="Ito T."/>
            <person name="Fujiyama A."/>
            <person name="Inagaki F."/>
            <person name="Takami H."/>
        </authorList>
    </citation>
    <scope>NUCLEOTIDE SEQUENCE</scope>
    <source>
        <strain evidence="5">Expedition CK06-06</strain>
    </source>
</reference>
<evidence type="ECO:0000259" key="4">
    <source>
        <dbReference type="Pfam" id="PF07244"/>
    </source>
</evidence>
<feature type="domain" description="POTRA" evidence="4">
    <location>
        <begin position="15"/>
        <end position="55"/>
    </location>
</feature>
<evidence type="ECO:0000256" key="2">
    <source>
        <dbReference type="ARBA" id="ARBA00023136"/>
    </source>
</evidence>
<gene>
    <name evidence="5" type="ORF">S06H3_28888</name>
</gene>
<dbReference type="EMBL" id="BARV01016893">
    <property type="protein sequence ID" value="GAI31625.1"/>
    <property type="molecule type" value="Genomic_DNA"/>
</dbReference>
<dbReference type="Gene3D" id="3.10.20.310">
    <property type="entry name" value="membrane protein fhac"/>
    <property type="match status" value="1"/>
</dbReference>
<protein>
    <recommendedName>
        <fullName evidence="6">POTRA domain-containing protein</fullName>
    </recommendedName>
</protein>
<keyword evidence="2" id="KW-0472">Membrane</keyword>
<dbReference type="Pfam" id="PF01103">
    <property type="entry name" value="Omp85"/>
    <property type="match status" value="1"/>
</dbReference>
<dbReference type="Gene3D" id="2.40.160.50">
    <property type="entry name" value="membrane protein fhac: a member of the omp85/tpsb transporter family"/>
    <property type="match status" value="1"/>
</dbReference>
<accession>X1NXW4</accession>
<evidence type="ECO:0000313" key="5">
    <source>
        <dbReference type="EMBL" id="GAI31625.1"/>
    </source>
</evidence>
<feature type="non-terminal residue" evidence="5">
    <location>
        <position position="1"/>
    </location>
</feature>
<dbReference type="Pfam" id="PF07244">
    <property type="entry name" value="POTRA"/>
    <property type="match status" value="1"/>
</dbReference>
<dbReference type="GO" id="GO:0019867">
    <property type="term" value="C:outer membrane"/>
    <property type="evidence" value="ECO:0007669"/>
    <property type="project" value="InterPro"/>
</dbReference>
<dbReference type="InterPro" id="IPR010827">
    <property type="entry name" value="BamA/TamA_POTRA"/>
</dbReference>
<evidence type="ECO:0000256" key="1">
    <source>
        <dbReference type="ARBA" id="ARBA00004370"/>
    </source>
</evidence>
<organism evidence="5">
    <name type="scientific">marine sediment metagenome</name>
    <dbReference type="NCBI Taxonomy" id="412755"/>
    <lineage>
        <taxon>unclassified sequences</taxon>
        <taxon>metagenomes</taxon>
        <taxon>ecological metagenomes</taxon>
    </lineage>
</organism>
<proteinExistence type="predicted"/>
<feature type="non-terminal residue" evidence="5">
    <location>
        <position position="285"/>
    </location>
</feature>
<dbReference type="InterPro" id="IPR000184">
    <property type="entry name" value="Bac_surfAg_D15"/>
</dbReference>
<evidence type="ECO:0000259" key="3">
    <source>
        <dbReference type="Pfam" id="PF01103"/>
    </source>
</evidence>
<feature type="domain" description="Bacterial surface antigen (D15)" evidence="3">
    <location>
        <begin position="150"/>
        <end position="284"/>
    </location>
</feature>
<sequence>SVDVEFVITEGDRFRIGRINITGNEQTQDKVVRRVLDEYDFQPGQWYNRDIARGDGSGELEKEVRRRVVTESATITPSGEVPGQRDAQVSIIERETTGWWNAGGGVTTDRGAIGQLIFEQRNFDISDWPKSFDEFLSVFGIKYPDPPKAFFGAGQNLRIALQPGTEVSEYSISFTEPYFKNKPISLDVEGSSREWERESYDENTLRGYVGFEKRYKNRWRRSIGFRLEEVDVDGVDFDAPKEIKDVKGGNALAGVKLGIGRDVTDDRFNPSTGYRFNVSYEQVGG</sequence>